<name>A0A1I7U172_9PELO</name>
<dbReference type="WBParaSite" id="Csp11.Scaffold629.g13825.t1">
    <property type="protein sequence ID" value="Csp11.Scaffold629.g13825.t1"/>
    <property type="gene ID" value="Csp11.Scaffold629.g13825"/>
</dbReference>
<proteinExistence type="predicted"/>
<keyword evidence="1" id="KW-1185">Reference proteome</keyword>
<dbReference type="AlphaFoldDB" id="A0A1I7U172"/>
<evidence type="ECO:0000313" key="1">
    <source>
        <dbReference type="Proteomes" id="UP000095282"/>
    </source>
</evidence>
<sequence length="83" mass="9553">MSHPAIQLSNVSFKQDPISDDVRIEVYPPISADVEPENFYRRFKKSIVNALNKMVCGLMDRPYSYFTNQNTQTVQITVDFPPV</sequence>
<dbReference type="Proteomes" id="UP000095282">
    <property type="component" value="Unplaced"/>
</dbReference>
<evidence type="ECO:0000313" key="2">
    <source>
        <dbReference type="WBParaSite" id="Csp11.Scaffold629.g13825.t1"/>
    </source>
</evidence>
<accession>A0A1I7U172</accession>
<reference evidence="2" key="1">
    <citation type="submission" date="2016-11" db="UniProtKB">
        <authorList>
            <consortium name="WormBaseParasite"/>
        </authorList>
    </citation>
    <scope>IDENTIFICATION</scope>
</reference>
<protein>
    <submittedName>
        <fullName evidence="2">RusA family crossover junction endodeoxyribonuclease</fullName>
    </submittedName>
</protein>
<organism evidence="1 2">
    <name type="scientific">Caenorhabditis tropicalis</name>
    <dbReference type="NCBI Taxonomy" id="1561998"/>
    <lineage>
        <taxon>Eukaryota</taxon>
        <taxon>Metazoa</taxon>
        <taxon>Ecdysozoa</taxon>
        <taxon>Nematoda</taxon>
        <taxon>Chromadorea</taxon>
        <taxon>Rhabditida</taxon>
        <taxon>Rhabditina</taxon>
        <taxon>Rhabditomorpha</taxon>
        <taxon>Rhabditoidea</taxon>
        <taxon>Rhabditidae</taxon>
        <taxon>Peloderinae</taxon>
        <taxon>Caenorhabditis</taxon>
    </lineage>
</organism>